<feature type="domain" description="Synergin gamma C-terminal" evidence="2">
    <location>
        <begin position="584"/>
        <end position="764"/>
    </location>
</feature>
<keyword evidence="4" id="KW-1185">Reference proteome</keyword>
<feature type="compositionally biased region" description="Polar residues" evidence="1">
    <location>
        <begin position="128"/>
        <end position="140"/>
    </location>
</feature>
<gene>
    <name evidence="3" type="ORF">ACJIZ3_015963</name>
</gene>
<dbReference type="InterPro" id="IPR059024">
    <property type="entry name" value="SYNRG_C"/>
</dbReference>
<dbReference type="PANTHER" id="PTHR35701:SF1">
    <property type="entry name" value="OS11G0148400 PROTEIN"/>
    <property type="match status" value="1"/>
</dbReference>
<protein>
    <recommendedName>
        <fullName evidence="2">Synergin gamma C-terminal domain-containing protein</fullName>
    </recommendedName>
</protein>
<dbReference type="Pfam" id="PF25999">
    <property type="entry name" value="SYNRG_C"/>
    <property type="match status" value="1"/>
</dbReference>
<organism evidence="3 4">
    <name type="scientific">Penstemon smallii</name>
    <dbReference type="NCBI Taxonomy" id="265156"/>
    <lineage>
        <taxon>Eukaryota</taxon>
        <taxon>Viridiplantae</taxon>
        <taxon>Streptophyta</taxon>
        <taxon>Embryophyta</taxon>
        <taxon>Tracheophyta</taxon>
        <taxon>Spermatophyta</taxon>
        <taxon>Magnoliopsida</taxon>
        <taxon>eudicotyledons</taxon>
        <taxon>Gunneridae</taxon>
        <taxon>Pentapetalae</taxon>
        <taxon>asterids</taxon>
        <taxon>lamiids</taxon>
        <taxon>Lamiales</taxon>
        <taxon>Plantaginaceae</taxon>
        <taxon>Cheloneae</taxon>
        <taxon>Penstemon</taxon>
    </lineage>
</organism>
<evidence type="ECO:0000259" key="2">
    <source>
        <dbReference type="Pfam" id="PF25999"/>
    </source>
</evidence>
<dbReference type="EMBL" id="JBJXBP010000008">
    <property type="protein sequence ID" value="KAL3814695.1"/>
    <property type="molecule type" value="Genomic_DNA"/>
</dbReference>
<sequence>MDMAEDDDDETFGEFSFATNGDDDEWGDFVKSPQQSKPPAFNSSALSPPRWEKPSGALPLSIFGDAEEEEHEDDAVANSSGRDESVSIENGSYSSSKKKSDDSKNVVDPDLFGGWTLELNRSYSNVMTSPTSTLDMNGQKQEIDGDDGEDGWQFKDAYSESKTSSDVDNKVDLTVHPVFGGSTYSPERINDSNKSNNFLGVPNGSPNLFVAPNESVDLFVPSNGIFSSSQEVDFTSTQPTRGTLNGFIPETNLEFGINSINGIWDSNPDALTTDYDEDFGEFTAASAETESIRREPSDHDTLSPLKDAIVTWDGEIEEKNSKSNGFRGPFPLSIFGNEESKLDDSSYIEDTFVHQSTSDPKSSLTPTPVISVNDLISSLYSQAEQPSISSVKIPTKFELNFSNEVSSSNQENDDDSLDDNSWDFKDAFSQTEIYNETSCNSFADPSISSKLKLNDCLDFYSKLKEELCLVAKCHFDSLKQSRSNAAVSGEDARIEALDSDLQLVRKELEQINILFEEQDSQDPPLGDRHLNELIEALLEPQFQILESEYQLSEKLLLVEKDLLSATELLRHTNTMLKILNIRTSEEQSTYISIWSDMISVCAQELRHGALIWNQAMEKSVQSHLLSERQGCRFILALGEIYRVVVVLGASAKLFKPWTLTCSLDSSGMYILLEECHTVWSNSGLEEALSNVSASLFDSIKHIRGLDALALQNCVFAEKDSLCWLSILTARVAPGLKMIMWGEEQCFVTLANLWANLISCNPPKLPRLNIG</sequence>
<reference evidence="3 4" key="1">
    <citation type="submission" date="2024-12" db="EMBL/GenBank/DDBJ databases">
        <title>The unique morphological basis and parallel evolutionary history of personate flowers in Penstemon.</title>
        <authorList>
            <person name="Depatie T.H."/>
            <person name="Wessinger C.A."/>
        </authorList>
    </citation>
    <scope>NUCLEOTIDE SEQUENCE [LARGE SCALE GENOMIC DNA]</scope>
    <source>
        <strain evidence="3">WTNN_2</strain>
        <tissue evidence="3">Leaf</tissue>
    </source>
</reference>
<feature type="compositionally biased region" description="Acidic residues" evidence="1">
    <location>
        <begin position="1"/>
        <end position="12"/>
    </location>
</feature>
<feature type="compositionally biased region" description="Acidic residues" evidence="1">
    <location>
        <begin position="65"/>
        <end position="75"/>
    </location>
</feature>
<evidence type="ECO:0000313" key="3">
    <source>
        <dbReference type="EMBL" id="KAL3814695.1"/>
    </source>
</evidence>
<evidence type="ECO:0000256" key="1">
    <source>
        <dbReference type="SAM" id="MobiDB-lite"/>
    </source>
</evidence>
<feature type="region of interest" description="Disordered" evidence="1">
    <location>
        <begin position="1"/>
        <end position="105"/>
    </location>
</feature>
<evidence type="ECO:0000313" key="4">
    <source>
        <dbReference type="Proteomes" id="UP001634393"/>
    </source>
</evidence>
<name>A0ABD3RUS4_9LAMI</name>
<dbReference type="Proteomes" id="UP001634393">
    <property type="component" value="Unassembled WGS sequence"/>
</dbReference>
<accession>A0ABD3RUS4</accession>
<feature type="compositionally biased region" description="Polar residues" evidence="1">
    <location>
        <begin position="32"/>
        <end position="46"/>
    </location>
</feature>
<dbReference type="PANTHER" id="PTHR35701">
    <property type="entry name" value="OS11G0148400 PROTEIN"/>
    <property type="match status" value="1"/>
</dbReference>
<comment type="caution">
    <text evidence="3">The sequence shown here is derived from an EMBL/GenBank/DDBJ whole genome shotgun (WGS) entry which is preliminary data.</text>
</comment>
<feature type="region of interest" description="Disordered" evidence="1">
    <location>
        <begin position="128"/>
        <end position="153"/>
    </location>
</feature>
<dbReference type="AlphaFoldDB" id="A0ABD3RUS4"/>
<proteinExistence type="predicted"/>